<keyword evidence="6" id="KW-0809">Transit peptide</keyword>
<dbReference type="AlphaFoldDB" id="A0A804R7G0"/>
<keyword evidence="8" id="KW-1133">Transmembrane helix</keyword>
<dbReference type="GO" id="GO:0009507">
    <property type="term" value="C:chloroplast"/>
    <property type="evidence" value="ECO:0007669"/>
    <property type="project" value="UniProtKB-SubCell"/>
</dbReference>
<dbReference type="PANTHER" id="PTHR35703">
    <property type="entry name" value="HEME OXYGENASE 1, CHLOROPLASTIC-RELATED"/>
    <property type="match status" value="1"/>
</dbReference>
<keyword evidence="8" id="KW-0472">Membrane</keyword>
<dbReference type="InterPro" id="IPR016951">
    <property type="entry name" value="Haem_Oase_decyc_pln"/>
</dbReference>
<dbReference type="CDD" id="cd19165">
    <property type="entry name" value="HemeO"/>
    <property type="match status" value="1"/>
</dbReference>
<dbReference type="Proteomes" id="UP000007305">
    <property type="component" value="Chromosome 9"/>
</dbReference>
<comment type="subcellular location">
    <subcellularLocation>
        <location evidence="1">Plastid</location>
        <location evidence="1">Chloroplast</location>
    </subcellularLocation>
</comment>
<reference evidence="10" key="2">
    <citation type="submission" date="2019-07" db="EMBL/GenBank/DDBJ databases">
        <authorList>
            <person name="Seetharam A."/>
            <person name="Woodhouse M."/>
            <person name="Cannon E."/>
        </authorList>
    </citation>
    <scope>NUCLEOTIDE SEQUENCE [LARGE SCALE GENOMIC DNA]</scope>
    <source>
        <strain evidence="10">cv. B73</strain>
    </source>
</reference>
<sequence>MALRSQRRPLPPRRPASPRVGVASAPNRLPERWPSCACAVPPAQDDRVFCRGAEEAGRGGGGDGDDPCRGRKGGGRPVHRGDAGGGHAAALQGPGQGRQEGGAPGAARRQVADHRRGVPPLPRRQQARLPDARGHRRPRRRSLVCRVQGYWFSGLERSEPLGRDLEWFRQQGHAVPEPSAPGIAYASFLVELSEKNPPAFVCHFYNVYFAHAAGGRIIGKKVAEKLSLQKELEFYEWEGDLSQLQRNVRSRLNRVASVRPPLTEATICLFVLVICAFLLPFAGLLKRIYACTCSVLLPGLVSSREGPLPGRDGEGVYLFS</sequence>
<feature type="region of interest" description="Disordered" evidence="7">
    <location>
        <begin position="1"/>
        <end position="36"/>
    </location>
</feature>
<evidence type="ECO:0000256" key="8">
    <source>
        <dbReference type="SAM" id="Phobius"/>
    </source>
</evidence>
<dbReference type="GO" id="GO:0004392">
    <property type="term" value="F:heme oxygenase (decyclizing) activity"/>
    <property type="evidence" value="ECO:0007669"/>
    <property type="project" value="InterPro"/>
</dbReference>
<dbReference type="InterPro" id="IPR007110">
    <property type="entry name" value="Ig-like_dom"/>
</dbReference>
<evidence type="ECO:0000259" key="9">
    <source>
        <dbReference type="PROSITE" id="PS50835"/>
    </source>
</evidence>
<evidence type="ECO:0000256" key="4">
    <source>
        <dbReference type="ARBA" id="ARBA00022531"/>
    </source>
</evidence>
<dbReference type="InterPro" id="IPR002051">
    <property type="entry name" value="Haem_Oase"/>
</dbReference>
<keyword evidence="11" id="KW-1185">Reference proteome</keyword>
<accession>A0A804R7G0</accession>
<dbReference type="PROSITE" id="PS50835">
    <property type="entry name" value="IG_LIKE"/>
    <property type="match status" value="1"/>
</dbReference>
<evidence type="ECO:0000256" key="7">
    <source>
        <dbReference type="SAM" id="MobiDB-lite"/>
    </source>
</evidence>
<evidence type="ECO:0000256" key="2">
    <source>
        <dbReference type="ARBA" id="ARBA00006134"/>
    </source>
</evidence>
<dbReference type="GO" id="GO:0015979">
    <property type="term" value="P:photosynthesis"/>
    <property type="evidence" value="ECO:0007669"/>
    <property type="project" value="UniProtKB-KW"/>
</dbReference>
<dbReference type="GO" id="GO:0006788">
    <property type="term" value="P:heme oxidation"/>
    <property type="evidence" value="ECO:0007669"/>
    <property type="project" value="InterPro"/>
</dbReference>
<feature type="domain" description="Ig-like" evidence="9">
    <location>
        <begin position="119"/>
        <end position="223"/>
    </location>
</feature>
<dbReference type="Pfam" id="PF01126">
    <property type="entry name" value="Heme_oxygenase"/>
    <property type="match status" value="1"/>
</dbReference>
<evidence type="ECO:0000313" key="10">
    <source>
        <dbReference type="EnsemblPlants" id="Zm00001eb386230_P004"/>
    </source>
</evidence>
<evidence type="ECO:0000256" key="6">
    <source>
        <dbReference type="ARBA" id="ARBA00022946"/>
    </source>
</evidence>
<feature type="transmembrane region" description="Helical" evidence="8">
    <location>
        <begin position="262"/>
        <end position="285"/>
    </location>
</feature>
<dbReference type="InParanoid" id="A0A804R7G0"/>
<keyword evidence="8" id="KW-0812">Transmembrane</keyword>
<evidence type="ECO:0000256" key="5">
    <source>
        <dbReference type="ARBA" id="ARBA00022640"/>
    </source>
</evidence>
<evidence type="ECO:0000256" key="3">
    <source>
        <dbReference type="ARBA" id="ARBA00022528"/>
    </source>
</evidence>
<name>A0A804R7G0_MAIZE</name>
<organism evidence="10 11">
    <name type="scientific">Zea mays</name>
    <name type="common">Maize</name>
    <dbReference type="NCBI Taxonomy" id="4577"/>
    <lineage>
        <taxon>Eukaryota</taxon>
        <taxon>Viridiplantae</taxon>
        <taxon>Streptophyta</taxon>
        <taxon>Embryophyta</taxon>
        <taxon>Tracheophyta</taxon>
        <taxon>Spermatophyta</taxon>
        <taxon>Magnoliopsida</taxon>
        <taxon>Liliopsida</taxon>
        <taxon>Poales</taxon>
        <taxon>Poaceae</taxon>
        <taxon>PACMAD clade</taxon>
        <taxon>Panicoideae</taxon>
        <taxon>Andropogonodae</taxon>
        <taxon>Andropogoneae</taxon>
        <taxon>Tripsacinae</taxon>
        <taxon>Zea</taxon>
    </lineage>
</organism>
<dbReference type="EnsemblPlants" id="Zm00001eb386230_T004">
    <property type="protein sequence ID" value="Zm00001eb386230_P004"/>
    <property type="gene ID" value="Zm00001eb386230"/>
</dbReference>
<feature type="compositionally biased region" description="Gly residues" evidence="7">
    <location>
        <begin position="94"/>
        <end position="104"/>
    </location>
</feature>
<feature type="region of interest" description="Disordered" evidence="7">
    <location>
        <begin position="51"/>
        <end position="140"/>
    </location>
</feature>
<dbReference type="PANTHER" id="PTHR35703:SF3">
    <property type="entry name" value="IG-LIKE DOMAIN-CONTAINING PROTEIN"/>
    <property type="match status" value="1"/>
</dbReference>
<comment type="similarity">
    <text evidence="2">Belongs to the heme oxygenase family.</text>
</comment>
<feature type="compositionally biased region" description="Basic residues" evidence="7">
    <location>
        <begin position="1"/>
        <end position="11"/>
    </location>
</feature>
<keyword evidence="3" id="KW-0150">Chloroplast</keyword>
<dbReference type="InterPro" id="IPR016053">
    <property type="entry name" value="Haem_Oase-like"/>
</dbReference>
<keyword evidence="5" id="KW-0934">Plastid</keyword>
<dbReference type="Gramene" id="Zm00001eb386230_T004">
    <property type="protein sequence ID" value="Zm00001eb386230_P004"/>
    <property type="gene ID" value="Zm00001eb386230"/>
</dbReference>
<dbReference type="Gene3D" id="1.20.910.10">
    <property type="entry name" value="Heme oxygenase-like"/>
    <property type="match status" value="1"/>
</dbReference>
<protein>
    <recommendedName>
        <fullName evidence="9">Ig-like domain-containing protein</fullName>
    </recommendedName>
</protein>
<reference evidence="10" key="3">
    <citation type="submission" date="2021-05" db="UniProtKB">
        <authorList>
            <consortium name="EnsemblPlants"/>
        </authorList>
    </citation>
    <scope>IDENTIFICATION</scope>
    <source>
        <strain evidence="10">cv. B73</strain>
    </source>
</reference>
<evidence type="ECO:0000256" key="1">
    <source>
        <dbReference type="ARBA" id="ARBA00004229"/>
    </source>
</evidence>
<reference evidence="11" key="1">
    <citation type="journal article" date="2009" name="Science">
        <title>The B73 maize genome: complexity, diversity, and dynamics.</title>
        <authorList>
            <person name="Schnable P.S."/>
            <person name="Ware D."/>
            <person name="Fulton R.S."/>
            <person name="Stein J.C."/>
            <person name="Wei F."/>
            <person name="Pasternak S."/>
            <person name="Liang C."/>
            <person name="Zhang J."/>
            <person name="Fulton L."/>
            <person name="Graves T.A."/>
            <person name="Minx P."/>
            <person name="Reily A.D."/>
            <person name="Courtney L."/>
            <person name="Kruchowski S.S."/>
            <person name="Tomlinson C."/>
            <person name="Strong C."/>
            <person name="Delehaunty K."/>
            <person name="Fronick C."/>
            <person name="Courtney B."/>
            <person name="Rock S.M."/>
            <person name="Belter E."/>
            <person name="Du F."/>
            <person name="Kim K."/>
            <person name="Abbott R.M."/>
            <person name="Cotton M."/>
            <person name="Levy A."/>
            <person name="Marchetto P."/>
            <person name="Ochoa K."/>
            <person name="Jackson S.M."/>
            <person name="Gillam B."/>
            <person name="Chen W."/>
            <person name="Yan L."/>
            <person name="Higginbotham J."/>
            <person name="Cardenas M."/>
            <person name="Waligorski J."/>
            <person name="Applebaum E."/>
            <person name="Phelps L."/>
            <person name="Falcone J."/>
            <person name="Kanchi K."/>
            <person name="Thane T."/>
            <person name="Scimone A."/>
            <person name="Thane N."/>
            <person name="Henke J."/>
            <person name="Wang T."/>
            <person name="Ruppert J."/>
            <person name="Shah N."/>
            <person name="Rotter K."/>
            <person name="Hodges J."/>
            <person name="Ingenthron E."/>
            <person name="Cordes M."/>
            <person name="Kohlberg S."/>
            <person name="Sgro J."/>
            <person name="Delgado B."/>
            <person name="Mead K."/>
            <person name="Chinwalla A."/>
            <person name="Leonard S."/>
            <person name="Crouse K."/>
            <person name="Collura K."/>
            <person name="Kudrna D."/>
            <person name="Currie J."/>
            <person name="He R."/>
            <person name="Angelova A."/>
            <person name="Rajasekar S."/>
            <person name="Mueller T."/>
            <person name="Lomeli R."/>
            <person name="Scara G."/>
            <person name="Ko A."/>
            <person name="Delaney K."/>
            <person name="Wissotski M."/>
            <person name="Lopez G."/>
            <person name="Campos D."/>
            <person name="Braidotti M."/>
            <person name="Ashley E."/>
            <person name="Golser W."/>
            <person name="Kim H."/>
            <person name="Lee S."/>
            <person name="Lin J."/>
            <person name="Dujmic Z."/>
            <person name="Kim W."/>
            <person name="Talag J."/>
            <person name="Zuccolo A."/>
            <person name="Fan C."/>
            <person name="Sebastian A."/>
            <person name="Kramer M."/>
            <person name="Spiegel L."/>
            <person name="Nascimento L."/>
            <person name="Zutavern T."/>
            <person name="Miller B."/>
            <person name="Ambroise C."/>
            <person name="Muller S."/>
            <person name="Spooner W."/>
            <person name="Narechania A."/>
            <person name="Ren L."/>
            <person name="Wei S."/>
            <person name="Kumari S."/>
            <person name="Faga B."/>
            <person name="Levy M.J."/>
            <person name="McMahan L."/>
            <person name="Van Buren P."/>
            <person name="Vaughn M.W."/>
            <person name="Ying K."/>
            <person name="Yeh C.-T."/>
            <person name="Emrich S.J."/>
            <person name="Jia Y."/>
            <person name="Kalyanaraman A."/>
            <person name="Hsia A.-P."/>
            <person name="Barbazuk W.B."/>
            <person name="Baucom R.S."/>
            <person name="Brutnell T.P."/>
            <person name="Carpita N.C."/>
            <person name="Chaparro C."/>
            <person name="Chia J.-M."/>
            <person name="Deragon J.-M."/>
            <person name="Estill J.C."/>
            <person name="Fu Y."/>
            <person name="Jeddeloh J.A."/>
            <person name="Han Y."/>
            <person name="Lee H."/>
            <person name="Li P."/>
            <person name="Lisch D.R."/>
            <person name="Liu S."/>
            <person name="Liu Z."/>
            <person name="Nagel D.H."/>
            <person name="McCann M.C."/>
            <person name="SanMiguel P."/>
            <person name="Myers A.M."/>
            <person name="Nettleton D."/>
            <person name="Nguyen J."/>
            <person name="Penning B.W."/>
            <person name="Ponnala L."/>
            <person name="Schneider K.L."/>
            <person name="Schwartz D.C."/>
            <person name="Sharma A."/>
            <person name="Soderlund C."/>
            <person name="Springer N.M."/>
            <person name="Sun Q."/>
            <person name="Wang H."/>
            <person name="Waterman M."/>
            <person name="Westerman R."/>
            <person name="Wolfgruber T.K."/>
            <person name="Yang L."/>
            <person name="Yu Y."/>
            <person name="Zhang L."/>
            <person name="Zhou S."/>
            <person name="Zhu Q."/>
            <person name="Bennetzen J.L."/>
            <person name="Dawe R.K."/>
            <person name="Jiang J."/>
            <person name="Jiang N."/>
            <person name="Presting G.G."/>
            <person name="Wessler S.R."/>
            <person name="Aluru S."/>
            <person name="Martienssen R.A."/>
            <person name="Clifton S.W."/>
            <person name="McCombie W.R."/>
            <person name="Wing R.A."/>
            <person name="Wilson R.K."/>
        </authorList>
    </citation>
    <scope>NUCLEOTIDE SEQUENCE [LARGE SCALE GENOMIC DNA]</scope>
    <source>
        <strain evidence="11">cv. B73</strain>
    </source>
</reference>
<evidence type="ECO:0000313" key="11">
    <source>
        <dbReference type="Proteomes" id="UP000007305"/>
    </source>
</evidence>
<dbReference type="SUPFAM" id="SSF48613">
    <property type="entry name" value="Heme oxygenase-like"/>
    <property type="match status" value="1"/>
</dbReference>
<proteinExistence type="inferred from homology"/>
<dbReference type="InterPro" id="IPR016084">
    <property type="entry name" value="Haem_Oase-like_multi-hlx"/>
</dbReference>
<keyword evidence="4" id="KW-0602">Photosynthesis</keyword>